<evidence type="ECO:0000256" key="1">
    <source>
        <dbReference type="ARBA" id="ARBA00005725"/>
    </source>
</evidence>
<evidence type="ECO:0008006" key="6">
    <source>
        <dbReference type="Google" id="ProtNLM"/>
    </source>
</evidence>
<sequence length="271" mass="30442">MVNILIAGSGHTSKTFIDVIKPNPKHKTVIPSEDLGAPVIAVNYSSITALRDVLEKHQVHTVISTLAVVDADSALAQKNLIQAAVEAAVTQRFVRRLESFDILASTDLEWTRFSLGVFMDYWGINAFKSHLEPFAWAVDLENKVAAIPGSGNEPVVFTHSYDVARFVVAALDLPKWERHSFVVGDKLTWNDFLTIVEEVRGCKFEVVHDTVEQLRNRQPTFLPAIKFLESHEETRTMLSAIGIWSSQGVFDLDYEQSVHRPVGHHVRRQET</sequence>
<keyword evidence="3" id="KW-0560">Oxidoreductase</keyword>
<evidence type="ECO:0000313" key="5">
    <source>
        <dbReference type="Proteomes" id="UP000774617"/>
    </source>
</evidence>
<evidence type="ECO:0000256" key="2">
    <source>
        <dbReference type="ARBA" id="ARBA00022857"/>
    </source>
</evidence>
<keyword evidence="5" id="KW-1185">Reference proteome</keyword>
<accession>A0ABQ8G2C7</accession>
<dbReference type="PANTHER" id="PTHR47706:SF4">
    <property type="entry name" value="NMRA-LIKE DOMAIN-CONTAINING PROTEIN"/>
    <property type="match status" value="1"/>
</dbReference>
<comment type="similarity">
    <text evidence="1">Belongs to the NmrA-type oxidoreductase family. Isoflavone reductase subfamily.</text>
</comment>
<dbReference type="InterPro" id="IPR036291">
    <property type="entry name" value="NAD(P)-bd_dom_sf"/>
</dbReference>
<dbReference type="Proteomes" id="UP000774617">
    <property type="component" value="Unassembled WGS sequence"/>
</dbReference>
<keyword evidence="2" id="KW-0521">NADP</keyword>
<comment type="caution">
    <text evidence="4">The sequence shown here is derived from an EMBL/GenBank/DDBJ whole genome shotgun (WGS) entry which is preliminary data.</text>
</comment>
<dbReference type="SUPFAM" id="SSF51735">
    <property type="entry name" value="NAD(P)-binding Rossmann-fold domains"/>
    <property type="match status" value="1"/>
</dbReference>
<proteinExistence type="inferred from homology"/>
<name>A0ABQ8G2C7_9PEZI</name>
<dbReference type="PANTHER" id="PTHR47706">
    <property type="entry name" value="NMRA-LIKE FAMILY PROTEIN"/>
    <property type="match status" value="1"/>
</dbReference>
<reference evidence="4 5" key="1">
    <citation type="journal article" date="2021" name="Nat. Commun.">
        <title>Genetic determinants of endophytism in the Arabidopsis root mycobiome.</title>
        <authorList>
            <person name="Mesny F."/>
            <person name="Miyauchi S."/>
            <person name="Thiergart T."/>
            <person name="Pickel B."/>
            <person name="Atanasova L."/>
            <person name="Karlsson M."/>
            <person name="Huettel B."/>
            <person name="Barry K.W."/>
            <person name="Haridas S."/>
            <person name="Chen C."/>
            <person name="Bauer D."/>
            <person name="Andreopoulos W."/>
            <person name="Pangilinan J."/>
            <person name="LaButti K."/>
            <person name="Riley R."/>
            <person name="Lipzen A."/>
            <person name="Clum A."/>
            <person name="Drula E."/>
            <person name="Henrissat B."/>
            <person name="Kohler A."/>
            <person name="Grigoriev I.V."/>
            <person name="Martin F.M."/>
            <person name="Hacquard S."/>
        </authorList>
    </citation>
    <scope>NUCLEOTIDE SEQUENCE [LARGE SCALE GENOMIC DNA]</scope>
    <source>
        <strain evidence="4 5">MPI-SDFR-AT-0080</strain>
    </source>
</reference>
<organism evidence="4 5">
    <name type="scientific">Macrophomina phaseolina</name>
    <dbReference type="NCBI Taxonomy" id="35725"/>
    <lineage>
        <taxon>Eukaryota</taxon>
        <taxon>Fungi</taxon>
        <taxon>Dikarya</taxon>
        <taxon>Ascomycota</taxon>
        <taxon>Pezizomycotina</taxon>
        <taxon>Dothideomycetes</taxon>
        <taxon>Dothideomycetes incertae sedis</taxon>
        <taxon>Botryosphaeriales</taxon>
        <taxon>Botryosphaeriaceae</taxon>
        <taxon>Macrophomina</taxon>
    </lineage>
</organism>
<evidence type="ECO:0000256" key="3">
    <source>
        <dbReference type="ARBA" id="ARBA00023002"/>
    </source>
</evidence>
<evidence type="ECO:0000313" key="4">
    <source>
        <dbReference type="EMBL" id="KAH7042736.1"/>
    </source>
</evidence>
<dbReference type="EMBL" id="JAGTJR010000024">
    <property type="protein sequence ID" value="KAH7042736.1"/>
    <property type="molecule type" value="Genomic_DNA"/>
</dbReference>
<protein>
    <recommendedName>
        <fullName evidence="6">NmrA-like domain-containing protein</fullName>
    </recommendedName>
</protein>
<dbReference type="Gene3D" id="3.40.50.720">
    <property type="entry name" value="NAD(P)-binding Rossmann-like Domain"/>
    <property type="match status" value="2"/>
</dbReference>
<dbReference type="InterPro" id="IPR051609">
    <property type="entry name" value="NmrA/Isoflavone_reductase-like"/>
</dbReference>
<gene>
    <name evidence="4" type="ORF">B0J12DRAFT_720569</name>
</gene>